<sequence>MKRLLPASLIDARFFVWCLALLLCLPGACQRAYAQDESSASEVPQTRENAWWTGPMMANSAETLPPGHMLLEPYLYDVTSRGMDSFGSRTYINYGVANNFTMGIIPVFGYNRVSNAPNSSGIQVGDITVQAQYRLRQFHEGSWLPSVAIQLQETFPSGKYDRLGNRPADGLGSGAYTTTIGLNTQTYLWMPNGRIMRVRFNVSFSFSSSTDVEGVSVYGTDASFRGHARPGNNAFANASFEYSLTRRWVLALDVIYNHNSSTHVGGQEFANNDPFPPDPSLGARSNRYIGFAPAVEYNWSPNIGLLLGVRVIPSGNRTTSSVTPAIALNYVH</sequence>
<evidence type="ECO:0008006" key="4">
    <source>
        <dbReference type="Google" id="ProtNLM"/>
    </source>
</evidence>
<dbReference type="PATRIC" id="fig|1440762.4.peg.3269"/>
<dbReference type="OrthoDB" id="7240756at2"/>
<dbReference type="RefSeq" id="WP_046973192.1">
    <property type="nucleotide sequence ID" value="NZ_JPLA01000058.1"/>
</dbReference>
<name>A0A0G9GYS0_9GAMM</name>
<dbReference type="EMBL" id="JPLA01000058">
    <property type="protein sequence ID" value="KLD62099.1"/>
    <property type="molecule type" value="Genomic_DNA"/>
</dbReference>
<evidence type="ECO:0000313" key="2">
    <source>
        <dbReference type="EMBL" id="KLD62099.1"/>
    </source>
</evidence>
<evidence type="ECO:0000313" key="3">
    <source>
        <dbReference type="Proteomes" id="UP000035481"/>
    </source>
</evidence>
<reference evidence="2 3" key="1">
    <citation type="journal article" date="2015" name="Antonie Van Leeuwenhoek">
        <title>A phylogenomic and molecular marker based taxonomic framework for the order Xanthomonadales: proposal to transfer the families Algiphilaceae and Solimonadaceae to the order Nevskiales ord. nov. and to create a new family within the order Xanthomonadales, the family Rhodanobacteraceae fam. nov., containing the genus Rhodanobacter and its closest relatives.</title>
        <authorList>
            <person name="Naushad S."/>
            <person name="Adeolu M."/>
            <person name="Wong S."/>
            <person name="Sohail M."/>
            <person name="Schellhorn H.E."/>
            <person name="Gupta R.S."/>
        </authorList>
    </citation>
    <scope>NUCLEOTIDE SEQUENCE [LARGE SCALE GENOMIC DNA]</scope>
    <source>
        <strain evidence="2 3">DSM 16301</strain>
    </source>
</reference>
<feature type="signal peptide" evidence="1">
    <location>
        <begin position="1"/>
        <end position="34"/>
    </location>
</feature>
<accession>A0A0G9GYS0</accession>
<dbReference type="AlphaFoldDB" id="A0A0G9GYS0"/>
<gene>
    <name evidence="2" type="ORF">Y882_17570</name>
</gene>
<feature type="chain" id="PRO_5002577616" description="Transporter" evidence="1">
    <location>
        <begin position="35"/>
        <end position="332"/>
    </location>
</feature>
<protein>
    <recommendedName>
        <fullName evidence="4">Transporter</fullName>
    </recommendedName>
</protein>
<dbReference type="Proteomes" id="UP000035481">
    <property type="component" value="Unassembled WGS sequence"/>
</dbReference>
<proteinExistence type="predicted"/>
<comment type="caution">
    <text evidence="2">The sequence shown here is derived from an EMBL/GenBank/DDBJ whole genome shotgun (WGS) entry which is preliminary data.</text>
</comment>
<evidence type="ECO:0000256" key="1">
    <source>
        <dbReference type="SAM" id="SignalP"/>
    </source>
</evidence>
<organism evidence="2 3">
    <name type="scientific">Dyella japonica DSM 16301</name>
    <dbReference type="NCBI Taxonomy" id="1440762"/>
    <lineage>
        <taxon>Bacteria</taxon>
        <taxon>Pseudomonadati</taxon>
        <taxon>Pseudomonadota</taxon>
        <taxon>Gammaproteobacteria</taxon>
        <taxon>Lysobacterales</taxon>
        <taxon>Rhodanobacteraceae</taxon>
        <taxon>Dyella</taxon>
    </lineage>
</organism>
<keyword evidence="1" id="KW-0732">Signal</keyword>
<dbReference type="STRING" id="1440762.Y882_17570"/>